<reference evidence="1 2" key="1">
    <citation type="submission" date="2018-08" db="EMBL/GenBank/DDBJ databases">
        <title>Chitinophaga sp. K20C18050901, a novel bacterium isolated from forest soil.</title>
        <authorList>
            <person name="Wang C."/>
        </authorList>
    </citation>
    <scope>NUCLEOTIDE SEQUENCE [LARGE SCALE GENOMIC DNA]</scope>
    <source>
        <strain evidence="1 2">K20C18050901</strain>
    </source>
</reference>
<sequence length="145" mass="16140">MQSQLLALAIATFVIDILKWKCYTTYDTQGRVIELGENRGDTAWSTVSVGNAYKEDTSYDGNGNILRYTRYGSGVGGKQLQMDSLRYVYMRDGQGYLSSNKLTQMLDSIEGDPYTEDVSSQGVNNHIYDNIGNLIGNVRDSVVNI</sequence>
<evidence type="ECO:0000313" key="2">
    <source>
        <dbReference type="Proteomes" id="UP000261174"/>
    </source>
</evidence>
<evidence type="ECO:0000313" key="1">
    <source>
        <dbReference type="EMBL" id="RFM29266.1"/>
    </source>
</evidence>
<name>A0A3E1NMV6_9BACT</name>
<keyword evidence="2" id="KW-1185">Reference proteome</keyword>
<dbReference type="OrthoDB" id="678175at2"/>
<dbReference type="EMBL" id="QTJV01000028">
    <property type="protein sequence ID" value="RFM29266.1"/>
    <property type="molecule type" value="Genomic_DNA"/>
</dbReference>
<comment type="caution">
    <text evidence="1">The sequence shown here is derived from an EMBL/GenBank/DDBJ whole genome shotgun (WGS) entry which is preliminary data.</text>
</comment>
<dbReference type="Gene3D" id="2.180.10.10">
    <property type="entry name" value="RHS repeat-associated core"/>
    <property type="match status" value="1"/>
</dbReference>
<organism evidence="1 2">
    <name type="scientific">Chitinophaga silvisoli</name>
    <dbReference type="NCBI Taxonomy" id="2291814"/>
    <lineage>
        <taxon>Bacteria</taxon>
        <taxon>Pseudomonadati</taxon>
        <taxon>Bacteroidota</taxon>
        <taxon>Chitinophagia</taxon>
        <taxon>Chitinophagales</taxon>
        <taxon>Chitinophagaceae</taxon>
        <taxon>Chitinophaga</taxon>
    </lineage>
</organism>
<protein>
    <recommendedName>
        <fullName evidence="3">RHS repeat-associated core domain-containing protein</fullName>
    </recommendedName>
</protein>
<gene>
    <name evidence="1" type="ORF">DXN04_33650</name>
</gene>
<evidence type="ECO:0008006" key="3">
    <source>
        <dbReference type="Google" id="ProtNLM"/>
    </source>
</evidence>
<dbReference type="Proteomes" id="UP000261174">
    <property type="component" value="Unassembled WGS sequence"/>
</dbReference>
<dbReference type="RefSeq" id="WP_116857813.1">
    <property type="nucleotide sequence ID" value="NZ_QTJV01000028.1"/>
</dbReference>
<accession>A0A3E1NMV6</accession>
<proteinExistence type="predicted"/>
<dbReference type="AlphaFoldDB" id="A0A3E1NMV6"/>